<dbReference type="GO" id="GO:0043235">
    <property type="term" value="C:receptor complex"/>
    <property type="evidence" value="ECO:0007669"/>
    <property type="project" value="TreeGrafter"/>
</dbReference>
<feature type="region of interest" description="Disordered" evidence="13">
    <location>
        <begin position="594"/>
        <end position="618"/>
    </location>
</feature>
<dbReference type="InterPro" id="IPR000719">
    <property type="entry name" value="Prot_kinase_dom"/>
</dbReference>
<keyword evidence="10 20" id="KW-0675">Receptor</keyword>
<accession>A0A9R1TX33</accession>
<dbReference type="InterPro" id="IPR011009">
    <property type="entry name" value="Kinase-like_dom_sf"/>
</dbReference>
<organism evidence="18">
    <name type="scientific">Fopius arisanus</name>
    <dbReference type="NCBI Taxonomy" id="64838"/>
    <lineage>
        <taxon>Eukaryota</taxon>
        <taxon>Metazoa</taxon>
        <taxon>Ecdysozoa</taxon>
        <taxon>Arthropoda</taxon>
        <taxon>Hexapoda</taxon>
        <taxon>Insecta</taxon>
        <taxon>Pterygota</taxon>
        <taxon>Neoptera</taxon>
        <taxon>Endopterygota</taxon>
        <taxon>Hymenoptera</taxon>
        <taxon>Apocrita</taxon>
        <taxon>Ichneumonoidea</taxon>
        <taxon>Braconidae</taxon>
        <taxon>Opiinae</taxon>
        <taxon>Fopius</taxon>
    </lineage>
</organism>
<evidence type="ECO:0000259" key="17">
    <source>
        <dbReference type="PROSITE" id="PS50022"/>
    </source>
</evidence>
<dbReference type="InterPro" id="IPR000421">
    <property type="entry name" value="FA58C"/>
</dbReference>
<dbReference type="Gene3D" id="3.30.200.20">
    <property type="entry name" value="Phosphorylase Kinase, domain 1"/>
    <property type="match status" value="1"/>
</dbReference>
<dbReference type="PROSITE" id="PS01286">
    <property type="entry name" value="FA58C_2"/>
    <property type="match status" value="1"/>
</dbReference>
<keyword evidence="8 14" id="KW-0472">Membrane</keyword>
<evidence type="ECO:0000313" key="19">
    <source>
        <dbReference type="Proteomes" id="UP000694866"/>
    </source>
</evidence>
<dbReference type="SMART" id="SM00231">
    <property type="entry name" value="FA58C"/>
    <property type="match status" value="1"/>
</dbReference>
<evidence type="ECO:0000256" key="8">
    <source>
        <dbReference type="ARBA" id="ARBA00023136"/>
    </source>
</evidence>
<evidence type="ECO:0000256" key="2">
    <source>
        <dbReference type="ARBA" id="ARBA00022475"/>
    </source>
</evidence>
<feature type="compositionally biased region" description="Basic residues" evidence="13">
    <location>
        <begin position="609"/>
        <end position="618"/>
    </location>
</feature>
<evidence type="ECO:0000259" key="16">
    <source>
        <dbReference type="PROSITE" id="PS50011"/>
    </source>
</evidence>
<dbReference type="PANTHER" id="PTHR24416:SF580">
    <property type="entry name" value="DISCOIDIN DOMAIN RECEPTOR, ISOFORM F"/>
    <property type="match status" value="1"/>
</dbReference>
<dbReference type="InterPro" id="IPR050122">
    <property type="entry name" value="RTK"/>
</dbReference>
<dbReference type="Gene3D" id="1.10.510.10">
    <property type="entry name" value="Transferase(Phosphotransferase) domain 1"/>
    <property type="match status" value="1"/>
</dbReference>
<keyword evidence="5" id="KW-0547">Nucleotide-binding</keyword>
<keyword evidence="3 14" id="KW-0812">Transmembrane</keyword>
<dbReference type="GO" id="GO:0005886">
    <property type="term" value="C:plasma membrane"/>
    <property type="evidence" value="ECO:0007669"/>
    <property type="project" value="UniProtKB-SubCell"/>
</dbReference>
<keyword evidence="11" id="KW-0325">Glycoprotein</keyword>
<proteinExistence type="inferred from homology"/>
<dbReference type="GeneID" id="105264230"/>
<dbReference type="EMBL" id="GBYB01006546">
    <property type="protein sequence ID" value="JAG76313.1"/>
    <property type="molecule type" value="Transcribed_RNA"/>
</dbReference>
<evidence type="ECO:0000256" key="11">
    <source>
        <dbReference type="ARBA" id="ARBA00023180"/>
    </source>
</evidence>
<dbReference type="Pfam" id="PF21114">
    <property type="entry name" value="DDR1-2_DS-like"/>
    <property type="match status" value="1"/>
</dbReference>
<evidence type="ECO:0000256" key="7">
    <source>
        <dbReference type="ARBA" id="ARBA00022989"/>
    </source>
</evidence>
<keyword evidence="9" id="KW-1015">Disulfide bond</keyword>
<feature type="domain" description="Protein kinase" evidence="16">
    <location>
        <begin position="672"/>
        <end position="949"/>
    </location>
</feature>
<evidence type="ECO:0000256" key="6">
    <source>
        <dbReference type="ARBA" id="ARBA00022840"/>
    </source>
</evidence>
<accession>A0A0C9RHW0</accession>
<dbReference type="SUPFAM" id="SSF56112">
    <property type="entry name" value="Protein kinase-like (PK-like)"/>
    <property type="match status" value="1"/>
</dbReference>
<dbReference type="GO" id="GO:0038062">
    <property type="term" value="F:protein tyrosine kinase collagen receptor activity"/>
    <property type="evidence" value="ECO:0007669"/>
    <property type="project" value="TreeGrafter"/>
</dbReference>
<dbReference type="PROSITE" id="PS50011">
    <property type="entry name" value="PROTEIN_KINASE_DOM"/>
    <property type="match status" value="1"/>
</dbReference>
<dbReference type="Gene3D" id="2.60.120.260">
    <property type="entry name" value="Galactose-binding domain-like"/>
    <property type="match status" value="1"/>
</dbReference>
<evidence type="ECO:0000256" key="12">
    <source>
        <dbReference type="ARBA" id="ARBA00061639"/>
    </source>
</evidence>
<keyword evidence="4 15" id="KW-0732">Signal</keyword>
<feature type="signal peptide" evidence="15">
    <location>
        <begin position="1"/>
        <end position="26"/>
    </location>
</feature>
<feature type="domain" description="F5/8 type C" evidence="17">
    <location>
        <begin position="37"/>
        <end position="191"/>
    </location>
</feature>
<reference evidence="20" key="2">
    <citation type="submission" date="2025-04" db="UniProtKB">
        <authorList>
            <consortium name="RefSeq"/>
        </authorList>
    </citation>
    <scope>IDENTIFICATION</scope>
    <source>
        <strain evidence="20">USDA-PBARC FA_bdor</strain>
        <tissue evidence="20">Whole organism</tissue>
    </source>
</reference>
<sequence>MCNTTTTVKIIAATLALYWCFSSCTSEEQIKNASAQCAIPLGMEEGKIPDDAISASSSYETKSVGPQNARIRQEKNGGAWCPKAQISSGIREYLEIDLTRDHLITWTETQGRFGNGQGQEYAETFYLEYFRESKWHSYTTLAGESILRGNTNTYLVERQKLELPFVASRVRFVPWSQHPRTVCMRVEIYGCVWEQRVRMYKASRPATSGPGGTNVDDNSYDGKLDINGDYLINGIGQLVDGSLGEEPHSSSTLAHWVGWTNLHPITIIFEFTEIRQFENCTIYAANSPVRGIEVPKFIRISFSVDGDVYESPTIDMHVEERSVYSPGIIPVSVPLRSRISKFVKLEMEPRSKWLLLSEVTFTSISGLESNTSQETQDESLQSENYDRKNDSLIYDGNYQQSPDLNYTDPEINANITPDAFPVSPQWSQTYIGLVSGALTVVALLLTCMVLLMKLRGRNKVALLQKHTALLCGTSAPGITINVKDIKLPTPIVVNGSQSSRLAGFAGSLKGTIGRSGSVSSYDAAVNRDAAVNSDREGHQTPGHRDVNEYEHCSVYAEKTYKLLFPDERFSACKTDYADVTEFNNETVALHMEQEKDQHAERTPQTPYTHKSKYSHGHSSKSKVYEGYYAATDILTIKRREQHTESSLFTSYFIEERHNVEVQEIHHISRHRLRICDKIGEGSFGFVHLCEAKGIHSLDSGTMRNKQLVIVRSLWRGVTDSLKKDFMRDMCILAQIRDPNIARIVALVEEEPFGAVFEYGEHGDLPYYIRNQEKSNNEAPLSYSRLMKFITQIATGMKYLESLNIAHCDLAARNCVITKNLSIKVSDHAMYSSKYDGEYYVNECYAKIPLRWMAWEAVLLGKRSCQADVWSYATTVWEILTYCEDLPYSEMTSEQVLENCGKCYHSGTSEKTRILEQPSSCPRELYRMMTKCWSKHAESRPTFKDIYMFLKRMNLE</sequence>
<keyword evidence="19" id="KW-1185">Reference proteome</keyword>
<dbReference type="PANTHER" id="PTHR24416">
    <property type="entry name" value="TYROSINE-PROTEIN KINASE RECEPTOR"/>
    <property type="match status" value="1"/>
</dbReference>
<dbReference type="InterPro" id="IPR001245">
    <property type="entry name" value="Ser-Thr/Tyr_kinase_cat_dom"/>
</dbReference>
<evidence type="ECO:0000256" key="9">
    <source>
        <dbReference type="ARBA" id="ARBA00023157"/>
    </source>
</evidence>
<comment type="subcellular location">
    <subcellularLocation>
        <location evidence="1">Cell membrane</location>
        <topology evidence="1">Single-pass type I membrane protein</topology>
    </subcellularLocation>
</comment>
<feature type="chain" id="PRO_5044541725" evidence="15">
    <location>
        <begin position="27"/>
        <end position="955"/>
    </location>
</feature>
<dbReference type="RefSeq" id="XP_011299266.1">
    <property type="nucleotide sequence ID" value="XM_011300964.1"/>
</dbReference>
<evidence type="ECO:0000256" key="5">
    <source>
        <dbReference type="ARBA" id="ARBA00022741"/>
    </source>
</evidence>
<dbReference type="GO" id="GO:0005524">
    <property type="term" value="F:ATP binding"/>
    <property type="evidence" value="ECO:0007669"/>
    <property type="project" value="UniProtKB-KW"/>
</dbReference>
<reference evidence="18" key="1">
    <citation type="submission" date="2015-01" db="EMBL/GenBank/DDBJ databases">
        <title>Transcriptome Assembly of Fopius arisanus.</title>
        <authorList>
            <person name="Geib S."/>
        </authorList>
    </citation>
    <scope>NUCLEOTIDE SEQUENCE</scope>
</reference>
<evidence type="ECO:0000256" key="3">
    <source>
        <dbReference type="ARBA" id="ARBA00022692"/>
    </source>
</evidence>
<dbReference type="FunFam" id="2.60.120.260:FF:000007">
    <property type="entry name" value="Discoidin domain receptor tyrosine kinase 1"/>
    <property type="match status" value="1"/>
</dbReference>
<evidence type="ECO:0000256" key="10">
    <source>
        <dbReference type="ARBA" id="ARBA00023170"/>
    </source>
</evidence>
<feature type="transmembrane region" description="Helical" evidence="14">
    <location>
        <begin position="430"/>
        <end position="451"/>
    </location>
</feature>
<dbReference type="OrthoDB" id="6071166at2759"/>
<dbReference type="KEGG" id="fas:105264230"/>
<dbReference type="Gene3D" id="2.60.120.1190">
    <property type="match status" value="1"/>
</dbReference>
<evidence type="ECO:0000256" key="1">
    <source>
        <dbReference type="ARBA" id="ARBA00004251"/>
    </source>
</evidence>
<evidence type="ECO:0000256" key="13">
    <source>
        <dbReference type="SAM" id="MobiDB-lite"/>
    </source>
</evidence>
<name>A0A0C9RHW0_9HYME</name>
<dbReference type="CDD" id="cd00057">
    <property type="entry name" value="FA58C"/>
    <property type="match status" value="1"/>
</dbReference>
<dbReference type="InterPro" id="IPR048525">
    <property type="entry name" value="DDR1-2_DS-like"/>
</dbReference>
<evidence type="ECO:0000313" key="18">
    <source>
        <dbReference type="EMBL" id="JAG76313.1"/>
    </source>
</evidence>
<dbReference type="GO" id="GO:0005518">
    <property type="term" value="F:collagen binding"/>
    <property type="evidence" value="ECO:0007669"/>
    <property type="project" value="TreeGrafter"/>
</dbReference>
<dbReference type="Proteomes" id="UP000694866">
    <property type="component" value="Unplaced"/>
</dbReference>
<keyword evidence="7 14" id="KW-1133">Transmembrane helix</keyword>
<dbReference type="Pfam" id="PF07714">
    <property type="entry name" value="PK_Tyr_Ser-Thr"/>
    <property type="match status" value="1"/>
</dbReference>
<gene>
    <name evidence="18" type="primary">Ddr2_1</name>
    <name evidence="20" type="synonym">LOC105264230</name>
    <name evidence="18" type="ORF">g.29233</name>
</gene>
<protein>
    <submittedName>
        <fullName evidence="18">Ddr2_1 protein</fullName>
    </submittedName>
    <submittedName>
        <fullName evidence="20">Discoidin domain-containing receptor 2</fullName>
    </submittedName>
</protein>
<dbReference type="AlphaFoldDB" id="A0A0C9RHW0"/>
<keyword evidence="2" id="KW-1003">Cell membrane</keyword>
<dbReference type="PROSITE" id="PS50022">
    <property type="entry name" value="FA58C_3"/>
    <property type="match status" value="1"/>
</dbReference>
<dbReference type="GO" id="GO:0051897">
    <property type="term" value="P:positive regulation of phosphatidylinositol 3-kinase/protein kinase B signal transduction"/>
    <property type="evidence" value="ECO:0007669"/>
    <property type="project" value="TreeGrafter"/>
</dbReference>
<dbReference type="SUPFAM" id="SSF49785">
    <property type="entry name" value="Galactose-binding domain-like"/>
    <property type="match status" value="1"/>
</dbReference>
<evidence type="ECO:0000256" key="15">
    <source>
        <dbReference type="SAM" id="SignalP"/>
    </source>
</evidence>
<evidence type="ECO:0000256" key="4">
    <source>
        <dbReference type="ARBA" id="ARBA00022729"/>
    </source>
</evidence>
<evidence type="ECO:0000256" key="14">
    <source>
        <dbReference type="SAM" id="Phobius"/>
    </source>
</evidence>
<dbReference type="PRINTS" id="PR00109">
    <property type="entry name" value="TYRKINASE"/>
</dbReference>
<dbReference type="Pfam" id="PF00754">
    <property type="entry name" value="F5_F8_type_C"/>
    <property type="match status" value="1"/>
</dbReference>
<evidence type="ECO:0000313" key="20">
    <source>
        <dbReference type="RefSeq" id="XP_011299266.1"/>
    </source>
</evidence>
<comment type="similarity">
    <text evidence="12">Belongs to the protein kinase superfamily. Tyr protein kinase family. Insulin receptor subfamily.</text>
</comment>
<dbReference type="InterPro" id="IPR008979">
    <property type="entry name" value="Galactose-bd-like_sf"/>
</dbReference>
<dbReference type="GO" id="GO:0048680">
    <property type="term" value="P:positive regulation of axon regeneration"/>
    <property type="evidence" value="ECO:0007669"/>
    <property type="project" value="UniProtKB-ARBA"/>
</dbReference>
<keyword evidence="6" id="KW-0067">ATP-binding</keyword>